<dbReference type="InterPro" id="IPR020845">
    <property type="entry name" value="AMP-binding_CS"/>
</dbReference>
<keyword evidence="10" id="KW-0547">Nucleotide-binding</keyword>
<dbReference type="SUPFAM" id="SSF56801">
    <property type="entry name" value="Acetyl-CoA synthetase-like"/>
    <property type="match status" value="1"/>
</dbReference>
<gene>
    <name evidence="21" type="ORF">WHR41_06790</name>
</gene>
<evidence type="ECO:0000256" key="11">
    <source>
        <dbReference type="ARBA" id="ARBA00022840"/>
    </source>
</evidence>
<dbReference type="GO" id="GO:0005324">
    <property type="term" value="F:long-chain fatty acid transmembrane transporter activity"/>
    <property type="evidence" value="ECO:0007669"/>
    <property type="project" value="TreeGrafter"/>
</dbReference>
<dbReference type="Pfam" id="PF00501">
    <property type="entry name" value="AMP-binding"/>
    <property type="match status" value="1"/>
</dbReference>
<feature type="domain" description="AMP-dependent synthetase/ligase" evidence="20">
    <location>
        <begin position="57"/>
        <end position="389"/>
    </location>
</feature>
<dbReference type="GO" id="GO:0004467">
    <property type="term" value="F:long-chain fatty acid-CoA ligase activity"/>
    <property type="evidence" value="ECO:0007669"/>
    <property type="project" value="TreeGrafter"/>
</dbReference>
<dbReference type="PANTHER" id="PTHR43107">
    <property type="entry name" value="LONG-CHAIN FATTY ACID TRANSPORT PROTEIN"/>
    <property type="match status" value="1"/>
</dbReference>
<evidence type="ECO:0000256" key="16">
    <source>
        <dbReference type="ARBA" id="ARBA00051585"/>
    </source>
</evidence>
<evidence type="ECO:0000256" key="14">
    <source>
        <dbReference type="ARBA" id="ARBA00023136"/>
    </source>
</evidence>
<reference evidence="21 22" key="1">
    <citation type="journal article" date="2020" name="Microbiol. Resour. Announc.">
        <title>Draft Genome Sequence of a Cladosporium Species Isolated from the Mesophotic Ascidian Didemnum maculosum.</title>
        <authorList>
            <person name="Gioti A."/>
            <person name="Siaperas R."/>
            <person name="Nikolaivits E."/>
            <person name="Le Goff G."/>
            <person name="Ouazzani J."/>
            <person name="Kotoulas G."/>
            <person name="Topakas E."/>
        </authorList>
    </citation>
    <scope>NUCLEOTIDE SEQUENCE [LARGE SCALE GENOMIC DNA]</scope>
    <source>
        <strain evidence="21 22">TM138-S3</strain>
    </source>
</reference>
<keyword evidence="14" id="KW-0472">Membrane</keyword>
<dbReference type="Proteomes" id="UP000803884">
    <property type="component" value="Unassembled WGS sequence"/>
</dbReference>
<dbReference type="Gene3D" id="3.30.300.30">
    <property type="match status" value="1"/>
</dbReference>
<keyword evidence="9" id="KW-0812">Transmembrane</keyword>
<evidence type="ECO:0000256" key="1">
    <source>
        <dbReference type="ARBA" id="ARBA00004502"/>
    </source>
</evidence>
<evidence type="ECO:0000256" key="18">
    <source>
        <dbReference type="ARBA" id="ARBA00068795"/>
    </source>
</evidence>
<evidence type="ECO:0000256" key="17">
    <source>
        <dbReference type="ARBA" id="ARBA00060276"/>
    </source>
</evidence>
<evidence type="ECO:0000313" key="21">
    <source>
        <dbReference type="EMBL" id="KAL1584285.1"/>
    </source>
</evidence>
<dbReference type="GO" id="GO:0005524">
    <property type="term" value="F:ATP binding"/>
    <property type="evidence" value="ECO:0007669"/>
    <property type="project" value="UniProtKB-KW"/>
</dbReference>
<evidence type="ECO:0000256" key="3">
    <source>
        <dbReference type="ARBA" id="ARBA00004651"/>
    </source>
</evidence>
<evidence type="ECO:0000256" key="12">
    <source>
        <dbReference type="ARBA" id="ARBA00022989"/>
    </source>
</evidence>
<dbReference type="GO" id="GO:0009898">
    <property type="term" value="C:cytoplasmic side of plasma membrane"/>
    <property type="evidence" value="ECO:0007669"/>
    <property type="project" value="TreeGrafter"/>
</dbReference>
<evidence type="ECO:0000256" key="4">
    <source>
        <dbReference type="ARBA" id="ARBA00006432"/>
    </source>
</evidence>
<proteinExistence type="inferred from homology"/>
<keyword evidence="6" id="KW-1003">Cell membrane</keyword>
<evidence type="ECO:0000256" key="6">
    <source>
        <dbReference type="ARBA" id="ARBA00022475"/>
    </source>
</evidence>
<dbReference type="GO" id="GO:0005778">
    <property type="term" value="C:peroxisomal membrane"/>
    <property type="evidence" value="ECO:0007669"/>
    <property type="project" value="UniProtKB-SubCell"/>
</dbReference>
<evidence type="ECO:0000256" key="19">
    <source>
        <dbReference type="ARBA" id="ARBA00078285"/>
    </source>
</evidence>
<dbReference type="PANTHER" id="PTHR43107:SF6">
    <property type="entry name" value="ACYL-COA SYNTHETASE FAMILY PROTEIN (CEFD1), PUTATIVE (AFU_ORTHOLOGUE AFUA_6G03630)-RELATED"/>
    <property type="match status" value="1"/>
</dbReference>
<dbReference type="AlphaFoldDB" id="A0AB34KL20"/>
<comment type="catalytic activity">
    <reaction evidence="16">
        <text>a very long-chain fatty acid + ATP + CoA = a very long-chain fatty acyl-CoA + AMP + diphosphate</text>
        <dbReference type="Rhea" id="RHEA:54536"/>
        <dbReference type="ChEBI" id="CHEBI:30616"/>
        <dbReference type="ChEBI" id="CHEBI:33019"/>
        <dbReference type="ChEBI" id="CHEBI:57287"/>
        <dbReference type="ChEBI" id="CHEBI:58950"/>
        <dbReference type="ChEBI" id="CHEBI:138261"/>
        <dbReference type="ChEBI" id="CHEBI:456215"/>
    </reaction>
</comment>
<dbReference type="InterPro" id="IPR000873">
    <property type="entry name" value="AMP-dep_synth/lig_dom"/>
</dbReference>
<dbReference type="FunFam" id="3.40.50.12780:FF:000019">
    <property type="entry name" value="Long-chain fatty acid transporter"/>
    <property type="match status" value="1"/>
</dbReference>
<dbReference type="InterPro" id="IPR042099">
    <property type="entry name" value="ANL_N_sf"/>
</dbReference>
<evidence type="ECO:0000259" key="20">
    <source>
        <dbReference type="Pfam" id="PF00501"/>
    </source>
</evidence>
<evidence type="ECO:0000256" key="8">
    <source>
        <dbReference type="ARBA" id="ARBA00022677"/>
    </source>
</evidence>
<evidence type="ECO:0000256" key="15">
    <source>
        <dbReference type="ARBA" id="ARBA00023140"/>
    </source>
</evidence>
<comment type="function">
    <text evidence="17">Acyl-CoA synthetase required for both the import of long chain fatty acids (LCFAs) (C14-C18) and the activation very long chain fatty acids (VLCFAs) (C20-C26) by esterification of the fatty acids into metabolically active CoA-thioesters for subsequent degradation or incorporation into phospholipids. The transport and fatty acyl-CoA synthetase activities are genetically separable and are thus independent activities. Esterifies VLCFAs in the peroxisome matrix. The VLCFAs are actively transported into peroxisomes by a PXA1-PXA2 heterodimeric transporter in the peroxisomal membrane.</text>
</comment>
<evidence type="ECO:0000313" key="22">
    <source>
        <dbReference type="Proteomes" id="UP000803884"/>
    </source>
</evidence>
<keyword evidence="7" id="KW-0436">Ligase</keyword>
<evidence type="ECO:0000256" key="2">
    <source>
        <dbReference type="ARBA" id="ARBA00004585"/>
    </source>
</evidence>
<dbReference type="Gene3D" id="3.40.50.12780">
    <property type="entry name" value="N-terminal domain of ligase-like"/>
    <property type="match status" value="1"/>
</dbReference>
<keyword evidence="12" id="KW-1133">Transmembrane helix</keyword>
<dbReference type="EMBL" id="JAAQHG020000027">
    <property type="protein sequence ID" value="KAL1584285.1"/>
    <property type="molecule type" value="Genomic_DNA"/>
</dbReference>
<dbReference type="PROSITE" id="PS00455">
    <property type="entry name" value="AMP_BINDING"/>
    <property type="match status" value="1"/>
</dbReference>
<dbReference type="FunFam" id="3.30.300.30:FF:000002">
    <property type="entry name" value="Long-chain fatty acid transport protein 1"/>
    <property type="match status" value="1"/>
</dbReference>
<dbReference type="InterPro" id="IPR045851">
    <property type="entry name" value="AMP-bd_C_sf"/>
</dbReference>
<keyword evidence="11" id="KW-0067">ATP-binding</keyword>
<dbReference type="GO" id="GO:0044539">
    <property type="term" value="P:long-chain fatty acid import into cell"/>
    <property type="evidence" value="ECO:0007669"/>
    <property type="project" value="TreeGrafter"/>
</dbReference>
<evidence type="ECO:0000256" key="13">
    <source>
        <dbReference type="ARBA" id="ARBA00023055"/>
    </source>
</evidence>
<evidence type="ECO:0000256" key="10">
    <source>
        <dbReference type="ARBA" id="ARBA00022741"/>
    </source>
</evidence>
<accession>A0AB34KL20</accession>
<comment type="similarity">
    <text evidence="4">Belongs to the ATP-dependent AMP-binding enzyme family.</text>
</comment>
<organism evidence="21 22">
    <name type="scientific">Cladosporium halotolerans</name>
    <dbReference type="NCBI Taxonomy" id="1052096"/>
    <lineage>
        <taxon>Eukaryota</taxon>
        <taxon>Fungi</taxon>
        <taxon>Dikarya</taxon>
        <taxon>Ascomycota</taxon>
        <taxon>Pezizomycotina</taxon>
        <taxon>Dothideomycetes</taxon>
        <taxon>Dothideomycetidae</taxon>
        <taxon>Cladosporiales</taxon>
        <taxon>Cladosporiaceae</taxon>
        <taxon>Cladosporium</taxon>
    </lineage>
</organism>
<evidence type="ECO:0000256" key="7">
    <source>
        <dbReference type="ARBA" id="ARBA00022598"/>
    </source>
</evidence>
<evidence type="ECO:0000256" key="5">
    <source>
        <dbReference type="ARBA" id="ARBA00022448"/>
    </source>
</evidence>
<dbReference type="RefSeq" id="XP_069227391.1">
    <property type="nucleotide sequence ID" value="XM_069375395.1"/>
</dbReference>
<keyword evidence="22" id="KW-1185">Reference proteome</keyword>
<evidence type="ECO:0000256" key="9">
    <source>
        <dbReference type="ARBA" id="ARBA00022692"/>
    </source>
</evidence>
<sequence length="632" mass="70779">MALAAGAAIAAGTSAAAYLDAKFHISKDIGNIRRQRRVIKDTQARAKAKKLSLWYHFEESVAAHKDSLALWYRPQPAEPAVQYSWRQTYEQSCRWARFLLDNGVQPGELVGTYLINSPEFMFNMLGSWAIGTAPALINYNLGGDSLVHCLKVAGSKVLVVDSDAECVARIEEQRERIENELGMRIIIVDEATKATINAYEPTRPGNELRDGVKGDFPIFIFYTSGTTGFPKACAFQTQRAGVLGQPRLATTGIRPGDRWYDCMPLYHGTGCTTAVGCMMTGVTLCIGRKFSVRNFWRDIHDSDSNAFVYVGETARYLLAAPPSPLDKAHNLKAMYGNGMRPDIWRKFQTRFNVPCVNEFFNSTEGMLSLLNVCNGPFHEAHVGHQGALARWQTHNLLVPVEIDHEAGDRIWRDPKTGFARRRSYDEGGEIIVRCASEKDFVGYWNNPKATAERFERDVFAKGDLFYRTGDALRRDADGRWFFLDRLGDTFRWKSENVSTAEVAEVLGRFPGLLEANVYGVEVPAHDGRAGCAAVYVRPEERAGFDWSGLLAHARKGLPKYAVPVFLRVIKAPTTMHNNKQNKVPLRKEGVDFEKIRNGEAGREDELMWVKGDTYVPFGEGDLEAIRDGKARL</sequence>
<keyword evidence="8" id="KW-0551">Lipid droplet</keyword>
<keyword evidence="13" id="KW-0445">Lipid transport</keyword>
<dbReference type="GeneID" id="96008233"/>
<comment type="caution">
    <text evidence="21">The sequence shown here is derived from an EMBL/GenBank/DDBJ whole genome shotgun (WGS) entry which is preliminary data.</text>
</comment>
<dbReference type="GO" id="GO:0005811">
    <property type="term" value="C:lipid droplet"/>
    <property type="evidence" value="ECO:0007669"/>
    <property type="project" value="UniProtKB-SubCell"/>
</dbReference>
<protein>
    <recommendedName>
        <fullName evidence="18">Very long-chain fatty acid transport protein</fullName>
    </recommendedName>
    <alternativeName>
        <fullName evidence="19">Very-long-chain acyl-CoA synthetase</fullName>
    </alternativeName>
</protein>
<comment type="subcellular location">
    <subcellularLocation>
        <location evidence="3">Cell membrane</location>
        <topology evidence="3">Multi-pass membrane protein</topology>
    </subcellularLocation>
    <subcellularLocation>
        <location evidence="1">Lipid droplet</location>
    </subcellularLocation>
    <subcellularLocation>
        <location evidence="2">Peroxisome membrane</location>
        <topology evidence="2">Multi-pass membrane protein</topology>
    </subcellularLocation>
</comment>
<name>A0AB34KL20_9PEZI</name>
<keyword evidence="15" id="KW-0576">Peroxisome</keyword>
<keyword evidence="5" id="KW-0813">Transport</keyword>